<protein>
    <recommendedName>
        <fullName evidence="6">Creatininase</fullName>
    </recommendedName>
</protein>
<comment type="cofactor">
    <cofactor evidence="1">
        <name>Zn(2+)</name>
        <dbReference type="ChEBI" id="CHEBI:29105"/>
    </cofactor>
</comment>
<evidence type="ECO:0000256" key="4">
    <source>
        <dbReference type="ARBA" id="ARBA00022833"/>
    </source>
</evidence>
<dbReference type="EMBL" id="BARW01008965">
    <property type="protein sequence ID" value="GAI74572.1"/>
    <property type="molecule type" value="Genomic_DNA"/>
</dbReference>
<keyword evidence="2" id="KW-0479">Metal-binding</keyword>
<dbReference type="PANTHER" id="PTHR35005:SF1">
    <property type="entry name" value="2-AMINO-5-FORMYLAMINO-6-RIBOSYLAMINOPYRIMIDIN-4(3H)-ONE 5'-MONOPHOSPHATE DEFORMYLASE"/>
    <property type="match status" value="1"/>
</dbReference>
<organism evidence="5">
    <name type="scientific">marine sediment metagenome</name>
    <dbReference type="NCBI Taxonomy" id="412755"/>
    <lineage>
        <taxon>unclassified sequences</taxon>
        <taxon>metagenomes</taxon>
        <taxon>ecological metagenomes</taxon>
    </lineage>
</organism>
<comment type="caution">
    <text evidence="5">The sequence shown here is derived from an EMBL/GenBank/DDBJ whole genome shotgun (WGS) entry which is preliminary data.</text>
</comment>
<reference evidence="5" key="1">
    <citation type="journal article" date="2014" name="Front. Microbiol.">
        <title>High frequency of phylogenetically diverse reductive dehalogenase-homologous genes in deep subseafloor sedimentary metagenomes.</title>
        <authorList>
            <person name="Kawai M."/>
            <person name="Futagami T."/>
            <person name="Toyoda A."/>
            <person name="Takaki Y."/>
            <person name="Nishi S."/>
            <person name="Hori S."/>
            <person name="Arai W."/>
            <person name="Tsubouchi T."/>
            <person name="Morono Y."/>
            <person name="Uchiyama I."/>
            <person name="Ito T."/>
            <person name="Fujiyama A."/>
            <person name="Inagaki F."/>
            <person name="Takami H."/>
        </authorList>
    </citation>
    <scope>NUCLEOTIDE SEQUENCE</scope>
    <source>
        <strain evidence="5">Expedition CK06-06</strain>
    </source>
</reference>
<feature type="non-terminal residue" evidence="5">
    <location>
        <position position="245"/>
    </location>
</feature>
<dbReference type="GO" id="GO:0016811">
    <property type="term" value="F:hydrolase activity, acting on carbon-nitrogen (but not peptide) bonds, in linear amides"/>
    <property type="evidence" value="ECO:0007669"/>
    <property type="project" value="TreeGrafter"/>
</dbReference>
<evidence type="ECO:0000313" key="5">
    <source>
        <dbReference type="EMBL" id="GAI74572.1"/>
    </source>
</evidence>
<dbReference type="PANTHER" id="PTHR35005">
    <property type="entry name" value="3-DEHYDRO-SCYLLO-INOSOSE HYDROLASE"/>
    <property type="match status" value="1"/>
</dbReference>
<dbReference type="Gene3D" id="3.40.50.10310">
    <property type="entry name" value="Creatininase"/>
    <property type="match status" value="1"/>
</dbReference>
<dbReference type="GO" id="GO:0046872">
    <property type="term" value="F:metal ion binding"/>
    <property type="evidence" value="ECO:0007669"/>
    <property type="project" value="UniProtKB-KW"/>
</dbReference>
<dbReference type="InterPro" id="IPR024087">
    <property type="entry name" value="Creatininase-like_sf"/>
</dbReference>
<evidence type="ECO:0000256" key="2">
    <source>
        <dbReference type="ARBA" id="ARBA00022723"/>
    </source>
</evidence>
<dbReference type="InterPro" id="IPR003785">
    <property type="entry name" value="Creatininase/forma_Hydrolase"/>
</dbReference>
<proteinExistence type="predicted"/>
<keyword evidence="4" id="KW-0862">Zinc</keyword>
<gene>
    <name evidence="5" type="ORF">S12H4_18193</name>
</gene>
<name>X1R1C9_9ZZZZ</name>
<keyword evidence="3" id="KW-0378">Hydrolase</keyword>
<evidence type="ECO:0008006" key="6">
    <source>
        <dbReference type="Google" id="ProtNLM"/>
    </source>
</evidence>
<dbReference type="Pfam" id="PF02633">
    <property type="entry name" value="Creatininase"/>
    <property type="match status" value="1"/>
</dbReference>
<evidence type="ECO:0000256" key="1">
    <source>
        <dbReference type="ARBA" id="ARBA00001947"/>
    </source>
</evidence>
<dbReference type="GO" id="GO:0009231">
    <property type="term" value="P:riboflavin biosynthetic process"/>
    <property type="evidence" value="ECO:0007669"/>
    <property type="project" value="TreeGrafter"/>
</dbReference>
<evidence type="ECO:0000256" key="3">
    <source>
        <dbReference type="ARBA" id="ARBA00022801"/>
    </source>
</evidence>
<sequence length="245" mass="27626">MTQREIWLERMTWPDVKEAINEGYDTVVLVLGAIEQHGPHLPLATDTILGYALGERVAHKLGKALLAPVIRPGVSEDHMSFSGTITLTTETFKATLREYVYSLVYHGFRRIVVFSSHGGNVFAMDELMPILAAELPDVVFLTTPNREDLMREERLFAAKDNIDLESMGFHAGEAETSMMLAYANDLVKTQSFVQGWMGDLFEYEREERIQDLSTVSETGVFGDARLADKERGERYLEFAADITVR</sequence>
<accession>X1R1C9</accession>
<dbReference type="AlphaFoldDB" id="X1R1C9"/>
<dbReference type="SUPFAM" id="SSF102215">
    <property type="entry name" value="Creatininase"/>
    <property type="match status" value="1"/>
</dbReference>